<evidence type="ECO:0000313" key="2">
    <source>
        <dbReference type="WBParaSite" id="PgR100X_g027_t02"/>
    </source>
</evidence>
<sequence length="479" mass="52778">GRRYGFFRQRRNQRGRVVTARATQSILSRQELHIAQARGINGRFLRNSRFGKGFSTLSAITGHSEGRLEQRVGLTALAKHSGTVYNGSRLSRNLIHAVREDLEKIVDGDAHEEAYGWNHAPEQGDYQMARRYCQHQGRIRDCADHYWSCRESTYLQREKLRGVSSSAGNLECTDSMNTLITTKSHEGRLTDSDRDAQFPADPPFEAISKNILSALPHLSLRSDDATTYAEAATGLIASALSSKGFGDAYTSTSADQCNNATSNTSIDGENLLQSFYNKTAPLNFDSNEFLEPKKYGEGAEEMPTVNLVSQLDASWLKESPNQHSSDTIHSNGSRTTVTSEILSMFRSNSEVSFGASQSSHFSPSVFNSFEAQCGDSRRNDAFSPVDVGDSVRPLDCGDLTTSASAPFAEIPLAPRPVHDECFFKDIIDIKPLQTNATNVFEHFEFESNQNGVSESCFTGFNDDFFASIAASPNAAFFGQ</sequence>
<name>A0A915C8R9_PARUN</name>
<dbReference type="Proteomes" id="UP000887569">
    <property type="component" value="Unplaced"/>
</dbReference>
<dbReference type="AlphaFoldDB" id="A0A915C8R9"/>
<evidence type="ECO:0000313" key="1">
    <source>
        <dbReference type="Proteomes" id="UP000887569"/>
    </source>
</evidence>
<keyword evidence="1" id="KW-1185">Reference proteome</keyword>
<dbReference type="WBParaSite" id="PgR100X_g027_t02">
    <property type="protein sequence ID" value="PgR100X_g027_t02"/>
    <property type="gene ID" value="PgR100X_g027"/>
</dbReference>
<organism evidence="1 2">
    <name type="scientific">Parascaris univalens</name>
    <name type="common">Nematode worm</name>
    <dbReference type="NCBI Taxonomy" id="6257"/>
    <lineage>
        <taxon>Eukaryota</taxon>
        <taxon>Metazoa</taxon>
        <taxon>Ecdysozoa</taxon>
        <taxon>Nematoda</taxon>
        <taxon>Chromadorea</taxon>
        <taxon>Rhabditida</taxon>
        <taxon>Spirurina</taxon>
        <taxon>Ascaridomorpha</taxon>
        <taxon>Ascaridoidea</taxon>
        <taxon>Ascarididae</taxon>
        <taxon>Parascaris</taxon>
    </lineage>
</organism>
<accession>A0A915C8R9</accession>
<protein>
    <submittedName>
        <fullName evidence="2">Uncharacterized protein</fullName>
    </submittedName>
</protein>
<reference evidence="2" key="1">
    <citation type="submission" date="2022-11" db="UniProtKB">
        <authorList>
            <consortium name="WormBaseParasite"/>
        </authorList>
    </citation>
    <scope>IDENTIFICATION</scope>
</reference>
<proteinExistence type="predicted"/>